<reference evidence="2" key="1">
    <citation type="submission" date="2021-02" db="EMBL/GenBank/DDBJ databases">
        <authorList>
            <person name="Nowell W R."/>
        </authorList>
    </citation>
    <scope>NUCLEOTIDE SEQUENCE</scope>
</reference>
<accession>A0A818RS47</accession>
<dbReference type="Proteomes" id="UP000663844">
    <property type="component" value="Unassembled WGS sequence"/>
</dbReference>
<evidence type="ECO:0000256" key="1">
    <source>
        <dbReference type="SAM" id="SignalP"/>
    </source>
</evidence>
<evidence type="ECO:0000313" key="2">
    <source>
        <dbReference type="EMBL" id="CAF3657656.1"/>
    </source>
</evidence>
<gene>
    <name evidence="2" type="ORF">OXD698_LOCUS9395</name>
</gene>
<proteinExistence type="predicted"/>
<comment type="caution">
    <text evidence="2">The sequence shown here is derived from an EMBL/GenBank/DDBJ whole genome shotgun (WGS) entry which is preliminary data.</text>
</comment>
<sequence length="131" mass="14651">MMLLLLLLFFCVPCITGDEDAILDQLRTEITLSKRMDQDHMIDFVCKLLASPEFIVASADDDFLSTILDELGFGALGVRRNTWAAKYQADPRKSATCFGTLHSVGTSDKSRMSLANSRNIIRRCCLNNDDL</sequence>
<keyword evidence="1" id="KW-0732">Signal</keyword>
<feature type="signal peptide" evidence="1">
    <location>
        <begin position="1"/>
        <end position="17"/>
    </location>
</feature>
<organism evidence="2 3">
    <name type="scientific">Adineta steineri</name>
    <dbReference type="NCBI Taxonomy" id="433720"/>
    <lineage>
        <taxon>Eukaryota</taxon>
        <taxon>Metazoa</taxon>
        <taxon>Spiralia</taxon>
        <taxon>Gnathifera</taxon>
        <taxon>Rotifera</taxon>
        <taxon>Eurotatoria</taxon>
        <taxon>Bdelloidea</taxon>
        <taxon>Adinetida</taxon>
        <taxon>Adinetidae</taxon>
        <taxon>Adineta</taxon>
    </lineage>
</organism>
<name>A0A818RS47_9BILA</name>
<feature type="chain" id="PRO_5032581137" evidence="1">
    <location>
        <begin position="18"/>
        <end position="131"/>
    </location>
</feature>
<dbReference type="AlphaFoldDB" id="A0A818RS47"/>
<evidence type="ECO:0000313" key="3">
    <source>
        <dbReference type="Proteomes" id="UP000663844"/>
    </source>
</evidence>
<protein>
    <submittedName>
        <fullName evidence="2">Uncharacterized protein</fullName>
    </submittedName>
</protein>
<dbReference type="EMBL" id="CAJOAZ010000475">
    <property type="protein sequence ID" value="CAF3657656.1"/>
    <property type="molecule type" value="Genomic_DNA"/>
</dbReference>